<name>A0A1H4TD99_PSEAG</name>
<dbReference type="Proteomes" id="UP000242849">
    <property type="component" value="Unassembled WGS sequence"/>
</dbReference>
<dbReference type="Pfam" id="PF00226">
    <property type="entry name" value="DnaJ"/>
    <property type="match status" value="1"/>
</dbReference>
<dbReference type="PRINTS" id="PR00625">
    <property type="entry name" value="JDOMAIN"/>
</dbReference>
<keyword evidence="4" id="KW-1185">Reference proteome</keyword>
<dbReference type="RefSeq" id="WP_090377492.1">
    <property type="nucleotide sequence ID" value="NZ_FNSC01000001.1"/>
</dbReference>
<dbReference type="Gene3D" id="1.10.287.110">
    <property type="entry name" value="DnaJ domain"/>
    <property type="match status" value="1"/>
</dbReference>
<feature type="domain" description="J" evidence="2">
    <location>
        <begin position="187"/>
        <end position="253"/>
    </location>
</feature>
<evidence type="ECO:0000259" key="2">
    <source>
        <dbReference type="PROSITE" id="PS50076"/>
    </source>
</evidence>
<dbReference type="InterPro" id="IPR001623">
    <property type="entry name" value="DnaJ_domain"/>
</dbReference>
<organism evidence="3 4">
    <name type="scientific">Pseudomonas anguilliseptica</name>
    <dbReference type="NCBI Taxonomy" id="53406"/>
    <lineage>
        <taxon>Bacteria</taxon>
        <taxon>Pseudomonadati</taxon>
        <taxon>Pseudomonadota</taxon>
        <taxon>Gammaproteobacteria</taxon>
        <taxon>Pseudomonadales</taxon>
        <taxon>Pseudomonadaceae</taxon>
        <taxon>Pseudomonas</taxon>
    </lineage>
</organism>
<dbReference type="SUPFAM" id="SSF158682">
    <property type="entry name" value="TerB-like"/>
    <property type="match status" value="1"/>
</dbReference>
<dbReference type="CDD" id="cd06257">
    <property type="entry name" value="DnaJ"/>
    <property type="match status" value="1"/>
</dbReference>
<evidence type="ECO:0000313" key="4">
    <source>
        <dbReference type="Proteomes" id="UP000242849"/>
    </source>
</evidence>
<protein>
    <submittedName>
        <fullName evidence="3">DnaJ like chaperone protein</fullName>
    </submittedName>
</protein>
<dbReference type="OrthoDB" id="9782583at2"/>
<dbReference type="SUPFAM" id="SSF46565">
    <property type="entry name" value="Chaperone J-domain"/>
    <property type="match status" value="1"/>
</dbReference>
<dbReference type="InterPro" id="IPR029024">
    <property type="entry name" value="TerB-like"/>
</dbReference>
<gene>
    <name evidence="3" type="ORF">SAMN05421553_1032</name>
</gene>
<keyword evidence="1" id="KW-0143">Chaperone</keyword>
<dbReference type="AlphaFoldDB" id="A0A1H4TD99"/>
<reference evidence="4" key="1">
    <citation type="submission" date="2016-10" db="EMBL/GenBank/DDBJ databases">
        <authorList>
            <person name="Varghese N."/>
            <person name="Submissions S."/>
        </authorList>
    </citation>
    <scope>NUCLEOTIDE SEQUENCE [LARGE SCALE GENOMIC DNA]</scope>
    <source>
        <strain evidence="4">DSM 12111</strain>
    </source>
</reference>
<dbReference type="SMART" id="SM00271">
    <property type="entry name" value="DnaJ"/>
    <property type="match status" value="1"/>
</dbReference>
<dbReference type="InterPro" id="IPR036869">
    <property type="entry name" value="J_dom_sf"/>
</dbReference>
<dbReference type="CDD" id="cd07316">
    <property type="entry name" value="terB_like_DjlA"/>
    <property type="match status" value="1"/>
</dbReference>
<evidence type="ECO:0000313" key="3">
    <source>
        <dbReference type="EMBL" id="SEC54307.1"/>
    </source>
</evidence>
<accession>A0A1H4TD99</accession>
<dbReference type="EMBL" id="FNSC01000001">
    <property type="protein sequence ID" value="SEC54307.1"/>
    <property type="molecule type" value="Genomic_DNA"/>
</dbReference>
<dbReference type="PROSITE" id="PS50076">
    <property type="entry name" value="DNAJ_2"/>
    <property type="match status" value="1"/>
</dbReference>
<dbReference type="Gene3D" id="1.10.3680.10">
    <property type="entry name" value="TerB-like"/>
    <property type="match status" value="1"/>
</dbReference>
<dbReference type="STRING" id="53406.SAMN05421553_1032"/>
<proteinExistence type="predicted"/>
<evidence type="ECO:0000256" key="1">
    <source>
        <dbReference type="ARBA" id="ARBA00023186"/>
    </source>
</evidence>
<sequence length="253" mass="28167">MIWPVTLLGAVAGLAVASIPGAMLGGLLGQVLDRRLRLQSWAALREHLGGRAEVRDEWLLFVLLGRLAKSGGRVLPAHIQQAQAEMQRLGLDAEGQRQAIAAFARGKTGRDSLRVPLHRQRERSEVLLRACWRMAWVDGQVGQAERELIMLWGKWLQVSSATQAQLSDAYAPQQGPLVSTASNAYQRALNLLNVNADAEPAQIKQAYRRLLSRHHPDKLAGSGATPERVREATECTRELHQAYDLIRQRHCFR</sequence>